<dbReference type="Proteomes" id="UP000005532">
    <property type="component" value="Unassembled WGS sequence"/>
</dbReference>
<dbReference type="Pfam" id="PF04991">
    <property type="entry name" value="LicD"/>
    <property type="match status" value="1"/>
</dbReference>
<gene>
    <name evidence="2" type="ORF">AM305_08454</name>
</gene>
<dbReference type="InterPro" id="IPR052942">
    <property type="entry name" value="LPS_cholinephosphotransferase"/>
</dbReference>
<evidence type="ECO:0000259" key="1">
    <source>
        <dbReference type="Pfam" id="PF04991"/>
    </source>
</evidence>
<dbReference type="GO" id="GO:0009100">
    <property type="term" value="P:glycoprotein metabolic process"/>
    <property type="evidence" value="ECO:0007669"/>
    <property type="project" value="UniProtKB-ARBA"/>
</dbReference>
<feature type="domain" description="LicD/FKTN/FKRP nucleotidyltransferase" evidence="1">
    <location>
        <begin position="33"/>
        <end position="259"/>
    </location>
</feature>
<dbReference type="eggNOG" id="COG3475">
    <property type="taxonomic scope" value="Bacteria"/>
</dbReference>
<dbReference type="AlphaFoldDB" id="C5S1B3"/>
<name>C5S1B3_9PAST</name>
<comment type="caution">
    <text evidence="2">The sequence shown here is derived from an EMBL/GenBank/DDBJ whole genome shotgun (WGS) entry which is preliminary data.</text>
</comment>
<keyword evidence="2" id="KW-0808">Transferase</keyword>
<dbReference type="OrthoDB" id="9786100at2"/>
<proteinExistence type="predicted"/>
<organism evidence="2 3">
    <name type="scientific">Actinobacillus minor NM305</name>
    <dbReference type="NCBI Taxonomy" id="637911"/>
    <lineage>
        <taxon>Bacteria</taxon>
        <taxon>Pseudomonadati</taxon>
        <taxon>Pseudomonadota</taxon>
        <taxon>Gammaproteobacteria</taxon>
        <taxon>Pasteurellales</taxon>
        <taxon>Pasteurellaceae</taxon>
        <taxon>Actinobacillus</taxon>
    </lineage>
</organism>
<reference evidence="2 3" key="1">
    <citation type="journal article" date="2010" name="Vet. Microbiol.">
        <title>Production of haemolysins by strains of the Actinobacillus minor/porcitonsillarum complex.</title>
        <authorList>
            <person name="Arya G."/>
            <person name="Niven D.F."/>
        </authorList>
    </citation>
    <scope>NUCLEOTIDE SEQUENCE [LARGE SCALE GENOMIC DNA]</scope>
    <source>
        <strain evidence="2 3">NM305</strain>
    </source>
</reference>
<sequence>MVNLNTFNNLSELSLRENQLVSLNILNIIVNICEAEGFRYYLMYGTLIGAIRHKGLIPWDDDIDIMMPQNDYEKLLAFLQENEIPNIKVFNPQSVKEYPYMITRISDTRYIIDVENEQSYGLGAFIDIYPFYGLGDTKEDALSLGLKGDRLSSACYQATRLKYKVETTKKWYRKLLKFPLFLITKLIGKDYFQKKLFELIQKCKEYDSSKYVGCIVWLSGGEKDIFQRKWFEDSIDVEMEGRNYKVPAKYDDILTHIYGDYMKLPDKKDRVAHHGYKIYKKNTR</sequence>
<dbReference type="EMBL" id="ACQL01000085">
    <property type="protein sequence ID" value="EER47344.1"/>
    <property type="molecule type" value="Genomic_DNA"/>
</dbReference>
<dbReference type="RefSeq" id="WP_005823549.1">
    <property type="nucleotide sequence ID" value="NZ_ACQL01000085.1"/>
</dbReference>
<evidence type="ECO:0000313" key="2">
    <source>
        <dbReference type="EMBL" id="EER47344.1"/>
    </source>
</evidence>
<dbReference type="PANTHER" id="PTHR43404">
    <property type="entry name" value="LIPOPOLYSACCHARIDE CHOLINEPHOSPHOTRANSFERASE LICD"/>
    <property type="match status" value="1"/>
</dbReference>
<accession>C5S1B3</accession>
<dbReference type="PANTHER" id="PTHR43404:SF2">
    <property type="entry name" value="LIPOPOLYSACCHARIDE CHOLINEPHOSPHOTRANSFERASE LICD"/>
    <property type="match status" value="1"/>
</dbReference>
<evidence type="ECO:0000313" key="3">
    <source>
        <dbReference type="Proteomes" id="UP000005532"/>
    </source>
</evidence>
<protein>
    <submittedName>
        <fullName evidence="2">Phosphotransferase LicD1</fullName>
    </submittedName>
</protein>
<dbReference type="GO" id="GO:0016740">
    <property type="term" value="F:transferase activity"/>
    <property type="evidence" value="ECO:0007669"/>
    <property type="project" value="UniProtKB-KW"/>
</dbReference>
<dbReference type="InterPro" id="IPR007074">
    <property type="entry name" value="LicD/FKTN/FKRP_NTP_transf"/>
</dbReference>